<dbReference type="InterPro" id="IPR035969">
    <property type="entry name" value="Rab-GAP_TBC_sf"/>
</dbReference>
<comment type="caution">
    <text evidence="6">The sequence shown here is derived from an EMBL/GenBank/DDBJ whole genome shotgun (WGS) entry which is preliminary data.</text>
</comment>
<dbReference type="SUPFAM" id="SSF47473">
    <property type="entry name" value="EF-hand"/>
    <property type="match status" value="1"/>
</dbReference>
<evidence type="ECO:0000313" key="7">
    <source>
        <dbReference type="Proteomes" id="UP001460270"/>
    </source>
</evidence>
<keyword evidence="1" id="KW-0343">GTPase activation</keyword>
<dbReference type="PROSITE" id="PS50222">
    <property type="entry name" value="EF_HAND_2"/>
    <property type="match status" value="1"/>
</dbReference>
<evidence type="ECO:0000256" key="3">
    <source>
        <dbReference type="SAM" id="MobiDB-lite"/>
    </source>
</evidence>
<dbReference type="PROSITE" id="PS50086">
    <property type="entry name" value="TBC_RABGAP"/>
    <property type="match status" value="1"/>
</dbReference>
<dbReference type="FunFam" id="1.10.8.270:FF:000002">
    <property type="entry name" value="TBC1 domain family member 9B"/>
    <property type="match status" value="1"/>
</dbReference>
<sequence length="1072" mass="122102">MWLNPEEVLLKNALKLWITERSNNYFLLQRRRGHGEPTGKITGLLVGALDTVLDSNARVTPFRILLQIPGSQISWVIASGAAIEEVNRHWDWLTRNLLHSLSVFENKDDVAGFVKGKVKGLIAEELRGRQAALEDDPERFREALLKFERHFGLPSSEKLVTYFSCCCWKGRVPRQGFLYLSTNHISFYSFLLGKEGLEFVIPWAEVVRLERVSSGLMHDAVRLVTRQKIREFSMFLNRDEAFGVIAQMCDIALRRLLDSEGLELDRQLLQPGHINKRMLEEQALREYVLALFRLPRSEHLQEVASCSVWTPHARTHTPGTLYSTDQYLCFSSREEGHCTLILPLQEVLSIEKAESTSVLPNPVIVSVRSKKAFQFIELQERDELVETLSLRLRALQWKVSMFRDKKHSRRSVSSPTPYYTFYYDTGLSDEEEIEEQVLRNTVNSEALMTAFHQSQPGTNGNKSMETVKERLWEDHFSEFGRGVHMFKTEKIQRLVAMGIPESLRGELWMTLSDACSELESHEGYYSSLVQKSMGQNTLATDEIERDLHRSLPDHPAFQNPTGIAALRRVLTAYAHRNPKIGYCQSMNILASVLLLYARAQVDQSVFEELIRERLPDLADHFPDLSSLSSVSLSWFLTLFLSVLPFSCAVCVVDCFFYSGIKAIFQLGLAVLEANTALLCSSTDDGQALMILTGFLEQVGTEESPCVPSSPPPSAGPEDGQEPLTVKYTNITDLINEANEKFGDLSVRQIERLRCRHRIQVLQAHEDTTKENALRIVSSEVSMSPENLSDAYDLFKTEHLISLYWGDSSSVAAAEASSWRQTDAGRSFTERQYRLDRAQFKSLYCLLAPWPVNSEQHTDTLGNRTFTLLSHDKDGLVSFKEFASWLDTLYSGELNEKVRLLYRLHIPPALTESEDDPSLLKSPLLSSNRPLYVTRTQETESGEEKSYQEQLKQMLKDLGKEKEKDVDKPLPLMNQHEFIQFCKTLYSLFHGDLEENELFQAIATVTSLVLQIGRLEESDWTVSFAQILASLLTEQALVNFFEKPVDLAAKLAEARGKQYHQRAMLLSLQHKVR</sequence>
<evidence type="ECO:0000259" key="5">
    <source>
        <dbReference type="PROSITE" id="PS50222"/>
    </source>
</evidence>
<dbReference type="Gene3D" id="1.10.472.80">
    <property type="entry name" value="Ypt/Rab-GAP domain of gyp1p, domain 3"/>
    <property type="match status" value="1"/>
</dbReference>
<dbReference type="Gene3D" id="2.30.29.30">
    <property type="entry name" value="Pleckstrin-homology domain (PH domain)/Phosphotyrosine-binding domain (PTB)"/>
    <property type="match status" value="2"/>
</dbReference>
<dbReference type="Proteomes" id="UP001460270">
    <property type="component" value="Unassembled WGS sequence"/>
</dbReference>
<dbReference type="InterPro" id="IPR011993">
    <property type="entry name" value="PH-like_dom_sf"/>
</dbReference>
<name>A0AAW0PY52_9GOBI</name>
<proteinExistence type="predicted"/>
<evidence type="ECO:0000313" key="6">
    <source>
        <dbReference type="EMBL" id="KAK7939467.1"/>
    </source>
</evidence>
<gene>
    <name evidence="6" type="ORF">WMY93_002793</name>
</gene>
<dbReference type="SMART" id="SM00568">
    <property type="entry name" value="GRAM"/>
    <property type="match status" value="2"/>
</dbReference>
<dbReference type="InterPro" id="IPR000195">
    <property type="entry name" value="Rab-GAP-TBC_dom"/>
</dbReference>
<dbReference type="AlphaFoldDB" id="A0AAW0PY52"/>
<dbReference type="GO" id="GO:0005096">
    <property type="term" value="F:GTPase activator activity"/>
    <property type="evidence" value="ECO:0007669"/>
    <property type="project" value="UniProtKB-KW"/>
</dbReference>
<feature type="region of interest" description="Disordered" evidence="3">
    <location>
        <begin position="701"/>
        <end position="721"/>
    </location>
</feature>
<keyword evidence="2" id="KW-0677">Repeat</keyword>
<feature type="domain" description="Rab-GAP TBC" evidence="4">
    <location>
        <begin position="498"/>
        <end position="659"/>
    </location>
</feature>
<reference evidence="7" key="1">
    <citation type="submission" date="2024-04" db="EMBL/GenBank/DDBJ databases">
        <title>Salinicola lusitanus LLJ914,a marine bacterium isolated from the Okinawa Trough.</title>
        <authorList>
            <person name="Li J."/>
        </authorList>
    </citation>
    <scope>NUCLEOTIDE SEQUENCE [LARGE SCALE GENOMIC DNA]</scope>
</reference>
<protein>
    <recommendedName>
        <fullName evidence="8">TBC1 domain family member 8</fullName>
    </recommendedName>
</protein>
<dbReference type="SMART" id="SM00164">
    <property type="entry name" value="TBC"/>
    <property type="match status" value="1"/>
</dbReference>
<dbReference type="InterPro" id="IPR002048">
    <property type="entry name" value="EF_hand_dom"/>
</dbReference>
<dbReference type="Gene3D" id="1.10.238.10">
    <property type="entry name" value="EF-hand"/>
    <property type="match status" value="1"/>
</dbReference>
<dbReference type="Pfam" id="PF00566">
    <property type="entry name" value="RabGAP-TBC"/>
    <property type="match status" value="2"/>
</dbReference>
<dbReference type="FunFam" id="2.30.29.30:FF:000013">
    <property type="entry name" value="Putative TBC1 domain family member 8B"/>
    <property type="match status" value="1"/>
</dbReference>
<dbReference type="GO" id="GO:0005509">
    <property type="term" value="F:calcium ion binding"/>
    <property type="evidence" value="ECO:0007669"/>
    <property type="project" value="InterPro"/>
</dbReference>
<dbReference type="Gene3D" id="1.10.10.750">
    <property type="entry name" value="Ypt/Rab-GAP domain of gyp1p, domain 1"/>
    <property type="match status" value="1"/>
</dbReference>
<dbReference type="EMBL" id="JBBPFD010000002">
    <property type="protein sequence ID" value="KAK7939467.1"/>
    <property type="molecule type" value="Genomic_DNA"/>
</dbReference>
<dbReference type="Gene3D" id="1.10.8.270">
    <property type="entry name" value="putative rabgap domain of human tbc1 domain family member 14 like domains"/>
    <property type="match status" value="1"/>
</dbReference>
<evidence type="ECO:0008006" key="8">
    <source>
        <dbReference type="Google" id="ProtNLM"/>
    </source>
</evidence>
<dbReference type="InterPro" id="IPR004182">
    <property type="entry name" value="GRAM"/>
</dbReference>
<feature type="domain" description="EF-hand" evidence="5">
    <location>
        <begin position="856"/>
        <end position="891"/>
    </location>
</feature>
<evidence type="ECO:0000259" key="4">
    <source>
        <dbReference type="PROSITE" id="PS50086"/>
    </source>
</evidence>
<dbReference type="PANTHER" id="PTHR47666">
    <property type="entry name" value="PROTEIN VASCULAR ASSOCIATED DEATH 1, CHLOROPLASTIC"/>
    <property type="match status" value="1"/>
</dbReference>
<evidence type="ECO:0000256" key="1">
    <source>
        <dbReference type="ARBA" id="ARBA00022468"/>
    </source>
</evidence>
<organism evidence="6 7">
    <name type="scientific">Mugilogobius chulae</name>
    <name type="common">yellowstripe goby</name>
    <dbReference type="NCBI Taxonomy" id="88201"/>
    <lineage>
        <taxon>Eukaryota</taxon>
        <taxon>Metazoa</taxon>
        <taxon>Chordata</taxon>
        <taxon>Craniata</taxon>
        <taxon>Vertebrata</taxon>
        <taxon>Euteleostomi</taxon>
        <taxon>Actinopterygii</taxon>
        <taxon>Neopterygii</taxon>
        <taxon>Teleostei</taxon>
        <taxon>Neoteleostei</taxon>
        <taxon>Acanthomorphata</taxon>
        <taxon>Gobiaria</taxon>
        <taxon>Gobiiformes</taxon>
        <taxon>Gobioidei</taxon>
        <taxon>Gobiidae</taxon>
        <taxon>Gobionellinae</taxon>
        <taxon>Mugilogobius</taxon>
    </lineage>
</organism>
<keyword evidence="7" id="KW-1185">Reference proteome</keyword>
<accession>A0AAW0PY52</accession>
<dbReference type="PANTHER" id="PTHR47666:SF2">
    <property type="entry name" value="TBC1 DOMAIN FAMILY MEMBER 8 ISOFORM X1"/>
    <property type="match status" value="1"/>
</dbReference>
<dbReference type="SUPFAM" id="SSF47923">
    <property type="entry name" value="Ypt/Rab-GAP domain of gyp1p"/>
    <property type="match status" value="2"/>
</dbReference>
<dbReference type="InterPro" id="IPR011992">
    <property type="entry name" value="EF-hand-dom_pair"/>
</dbReference>
<dbReference type="GO" id="GO:0003008">
    <property type="term" value="P:system process"/>
    <property type="evidence" value="ECO:0007669"/>
    <property type="project" value="UniProtKB-ARBA"/>
</dbReference>
<dbReference type="Pfam" id="PF02893">
    <property type="entry name" value="GRAM"/>
    <property type="match status" value="2"/>
</dbReference>
<evidence type="ECO:0000256" key="2">
    <source>
        <dbReference type="ARBA" id="ARBA00022737"/>
    </source>
</evidence>